<evidence type="ECO:0000313" key="2">
    <source>
        <dbReference type="EMBL" id="POH75161.1"/>
    </source>
</evidence>
<evidence type="ECO:0000256" key="1">
    <source>
        <dbReference type="SAM" id="MobiDB-lite"/>
    </source>
</evidence>
<organism evidence="2 3">
    <name type="scientific">Arthrobacter glacialis</name>
    <dbReference type="NCBI Taxonomy" id="1664"/>
    <lineage>
        <taxon>Bacteria</taxon>
        <taxon>Bacillati</taxon>
        <taxon>Actinomycetota</taxon>
        <taxon>Actinomycetes</taxon>
        <taxon>Micrococcales</taxon>
        <taxon>Micrococcaceae</taxon>
        <taxon>Arthrobacter</taxon>
    </lineage>
</organism>
<gene>
    <name evidence="2" type="ORF">CVS27_00685</name>
</gene>
<feature type="compositionally biased region" description="Polar residues" evidence="1">
    <location>
        <begin position="94"/>
        <end position="104"/>
    </location>
</feature>
<evidence type="ECO:0008006" key="4">
    <source>
        <dbReference type="Google" id="ProtNLM"/>
    </source>
</evidence>
<feature type="region of interest" description="Disordered" evidence="1">
    <location>
        <begin position="83"/>
        <end position="104"/>
    </location>
</feature>
<reference evidence="2 3" key="1">
    <citation type="submission" date="2018-01" db="EMBL/GenBank/DDBJ databases">
        <title>Arthrobacter sp. nov., from glaciers in China.</title>
        <authorList>
            <person name="Liu Q."/>
            <person name="Xin Y.-H."/>
        </authorList>
    </citation>
    <scope>NUCLEOTIDE SEQUENCE [LARGE SCALE GENOMIC DNA]</scope>
    <source>
        <strain evidence="2 3">HLT2-12-2</strain>
    </source>
</reference>
<protein>
    <recommendedName>
        <fullName evidence="4">Type II secretion system protein GspF domain-containing protein</fullName>
    </recommendedName>
</protein>
<evidence type="ECO:0000313" key="3">
    <source>
        <dbReference type="Proteomes" id="UP000237061"/>
    </source>
</evidence>
<proteinExistence type="predicted"/>
<accession>A0A2S4A0X4</accession>
<dbReference type="EMBL" id="PPXC01000001">
    <property type="protein sequence ID" value="POH75161.1"/>
    <property type="molecule type" value="Genomic_DNA"/>
</dbReference>
<keyword evidence="3" id="KW-1185">Reference proteome</keyword>
<dbReference type="AlphaFoldDB" id="A0A2S4A0X4"/>
<name>A0A2S4A0X4_ARTGL</name>
<sequence>MRAILMLVLLCAAGILLTLDTSAWRKPPVVGRTRQIPRIRNKHAPPEDLPRLVRQLASLLAAGRTGPVLWGALGHVLTVEADGATSERGGSGRNLWSTGPSQAPPTLSQLRINGPPQPADATILLVLAVQRASTLGLPASASIREACTAALANERGHPTARGAALTAEQHRTWLELAACFEVCEASGAGVTGVLNRLAAAIEAEQDAAALRETALAGPRATVRLLSWLPFIGLGLGMSMGVDPLGALLGGPIGWTVLAVGVTFALAGWAWSSKMIATAAAPPTARRIRTANITGGSQHRIRRLP</sequence>
<comment type="caution">
    <text evidence="2">The sequence shown here is derived from an EMBL/GenBank/DDBJ whole genome shotgun (WGS) entry which is preliminary data.</text>
</comment>
<dbReference type="Proteomes" id="UP000237061">
    <property type="component" value="Unassembled WGS sequence"/>
</dbReference>